<keyword evidence="7 9" id="KW-0472">Membrane</keyword>
<dbReference type="PANTHER" id="PTHR33281:SF19">
    <property type="entry name" value="VOLTAGE-DEPENDENT ANION CHANNEL-FORMING PROTEIN YNEE"/>
    <property type="match status" value="1"/>
</dbReference>
<evidence type="ECO:0000313" key="10">
    <source>
        <dbReference type="EMBL" id="CAE0457102.1"/>
    </source>
</evidence>
<evidence type="ECO:0000256" key="3">
    <source>
        <dbReference type="ARBA" id="ARBA00022475"/>
    </source>
</evidence>
<dbReference type="GO" id="GO:0005886">
    <property type="term" value="C:plasma membrane"/>
    <property type="evidence" value="ECO:0007669"/>
    <property type="project" value="UniProtKB-SubCell"/>
</dbReference>
<protein>
    <submittedName>
        <fullName evidence="10">Uncharacterized protein</fullName>
    </submittedName>
</protein>
<evidence type="ECO:0000256" key="7">
    <source>
        <dbReference type="ARBA" id="ARBA00023136"/>
    </source>
</evidence>
<keyword evidence="4 9" id="KW-0812">Transmembrane</keyword>
<dbReference type="GO" id="GO:0005254">
    <property type="term" value="F:chloride channel activity"/>
    <property type="evidence" value="ECO:0007669"/>
    <property type="project" value="InterPro"/>
</dbReference>
<feature type="region of interest" description="Disordered" evidence="8">
    <location>
        <begin position="614"/>
        <end position="641"/>
    </location>
</feature>
<evidence type="ECO:0000256" key="1">
    <source>
        <dbReference type="ARBA" id="ARBA00004651"/>
    </source>
</evidence>
<evidence type="ECO:0000256" key="2">
    <source>
        <dbReference type="ARBA" id="ARBA00022448"/>
    </source>
</evidence>
<feature type="transmembrane region" description="Helical" evidence="9">
    <location>
        <begin position="299"/>
        <end position="321"/>
    </location>
</feature>
<keyword evidence="2" id="KW-0813">Transport</keyword>
<feature type="region of interest" description="Disordered" evidence="8">
    <location>
        <begin position="1"/>
        <end position="26"/>
    </location>
</feature>
<feature type="compositionally biased region" description="Basic residues" evidence="8">
    <location>
        <begin position="539"/>
        <end position="564"/>
    </location>
</feature>
<keyword evidence="6" id="KW-0406">Ion transport</keyword>
<keyword evidence="5 9" id="KW-1133">Transmembrane helix</keyword>
<evidence type="ECO:0000256" key="9">
    <source>
        <dbReference type="SAM" id="Phobius"/>
    </source>
</evidence>
<dbReference type="InterPro" id="IPR044669">
    <property type="entry name" value="YneE/VCCN1/2-like"/>
</dbReference>
<feature type="compositionally biased region" description="Low complexity" evidence="8">
    <location>
        <begin position="565"/>
        <end position="577"/>
    </location>
</feature>
<name>A0A7S3PVY0_9STRA</name>
<proteinExistence type="predicted"/>
<dbReference type="EMBL" id="HBIO01002791">
    <property type="protein sequence ID" value="CAE0457102.1"/>
    <property type="molecule type" value="Transcribed_RNA"/>
</dbReference>
<organism evidence="10">
    <name type="scientific">Chaetoceros debilis</name>
    <dbReference type="NCBI Taxonomy" id="122233"/>
    <lineage>
        <taxon>Eukaryota</taxon>
        <taxon>Sar</taxon>
        <taxon>Stramenopiles</taxon>
        <taxon>Ochrophyta</taxon>
        <taxon>Bacillariophyta</taxon>
        <taxon>Coscinodiscophyceae</taxon>
        <taxon>Chaetocerotophycidae</taxon>
        <taxon>Chaetocerotales</taxon>
        <taxon>Chaetocerotaceae</taxon>
        <taxon>Chaetoceros</taxon>
    </lineage>
</organism>
<feature type="region of interest" description="Disordered" evidence="8">
    <location>
        <begin position="456"/>
        <end position="500"/>
    </location>
</feature>
<gene>
    <name evidence="10" type="ORF">CDEB00056_LOCUS1943</name>
</gene>
<feature type="transmembrane region" description="Helical" evidence="9">
    <location>
        <begin position="273"/>
        <end position="292"/>
    </location>
</feature>
<feature type="region of interest" description="Disordered" evidence="8">
    <location>
        <begin position="517"/>
        <end position="582"/>
    </location>
</feature>
<evidence type="ECO:0000256" key="8">
    <source>
        <dbReference type="SAM" id="MobiDB-lite"/>
    </source>
</evidence>
<accession>A0A7S3PVY0</accession>
<feature type="compositionally biased region" description="Polar residues" evidence="8">
    <location>
        <begin position="461"/>
        <end position="480"/>
    </location>
</feature>
<keyword evidence="3" id="KW-1003">Cell membrane</keyword>
<feature type="compositionally biased region" description="Low complexity" evidence="8">
    <location>
        <begin position="14"/>
        <end position="26"/>
    </location>
</feature>
<reference evidence="10" key="1">
    <citation type="submission" date="2021-01" db="EMBL/GenBank/DDBJ databases">
        <authorList>
            <person name="Corre E."/>
            <person name="Pelletier E."/>
            <person name="Niang G."/>
            <person name="Scheremetjew M."/>
            <person name="Finn R."/>
            <person name="Kale V."/>
            <person name="Holt S."/>
            <person name="Cochrane G."/>
            <person name="Meng A."/>
            <person name="Brown T."/>
            <person name="Cohen L."/>
        </authorList>
    </citation>
    <scope>NUCLEOTIDE SEQUENCE</scope>
    <source>
        <strain evidence="10">MM31A-1</strain>
    </source>
</reference>
<dbReference type="AlphaFoldDB" id="A0A7S3PVY0"/>
<dbReference type="Pfam" id="PF25539">
    <property type="entry name" value="Bestrophin_2"/>
    <property type="match status" value="1"/>
</dbReference>
<dbReference type="PANTHER" id="PTHR33281">
    <property type="entry name" value="UPF0187 PROTEIN YNEE"/>
    <property type="match status" value="1"/>
</dbReference>
<evidence type="ECO:0000256" key="4">
    <source>
        <dbReference type="ARBA" id="ARBA00022692"/>
    </source>
</evidence>
<evidence type="ECO:0000256" key="5">
    <source>
        <dbReference type="ARBA" id="ARBA00022989"/>
    </source>
</evidence>
<feature type="compositionally biased region" description="Basic and acidic residues" evidence="8">
    <location>
        <begin position="482"/>
        <end position="498"/>
    </location>
</feature>
<comment type="subcellular location">
    <subcellularLocation>
        <location evidence="1">Cell membrane</location>
        <topology evidence="1">Multi-pass membrane protein</topology>
    </subcellularLocation>
</comment>
<sequence>MPAFTNGREGMFMRSSTASSKSRTNSLRSNFQSFRVRTTKESQTPCIAPKYNSANSLELFLRLNASVWPRVLPWCIVNTAMACSIHFADRSDYFWDLSTKDKAHVFMSVMVSFLVVTRSRICLNRYMYARSGLSDMTRASKELVQHAVAFTRYTNPGEVGKKWRGMIATRTISLLKIVVAILQFPTKRQMASDLRGIPKEDRAALSLAVGNSNERCPQILTLFLRAVIASHEHELSQPLQAVQELHLHALTADFLTAYTNIMSYVNTPYPFPLVQMTRTFLFLYVFSLPFALADDIKQLAPYLLVVFFFTYGFIGLELISIEMDDPFGDDPNDFNVEAMARSAYEDIKVLIEDIDGFSGKREVLKAFEDDDINDRLKNELEDHRVFIDFAVDHATNEIQVETLIDEQYEFKGDGILGDVDNGNKRGVGFYDPTALDLLDDGSDSFRIIKSTETADAKHDNSSIGNSDDNLSFGDDNSNLSFDDAKPAARAGADSKRDVVPPLPQVFQRLHGVDDMSGLPSPLSFGSDVDTRSLGYENRSKKKSKPLYKRLNPRRLVLKSKKKKNANSSDSQSLSSHVSKGDDSFMSYDEVEGRVIIGVQEDEVASLQSLPPFLTTQAAPNKSGGVDVETQSLDLERTKKKSKPILRRIRHAPKKFMRMTKKADED</sequence>
<evidence type="ECO:0000256" key="6">
    <source>
        <dbReference type="ARBA" id="ARBA00023065"/>
    </source>
</evidence>